<feature type="transmembrane region" description="Helical" evidence="6">
    <location>
        <begin position="395"/>
        <end position="417"/>
    </location>
</feature>
<feature type="transmembrane region" description="Helical" evidence="6">
    <location>
        <begin position="198"/>
        <end position="217"/>
    </location>
</feature>
<evidence type="ECO:0000313" key="9">
    <source>
        <dbReference type="Proteomes" id="UP000746471"/>
    </source>
</evidence>
<evidence type="ECO:0000256" key="1">
    <source>
        <dbReference type="ARBA" id="ARBA00004651"/>
    </source>
</evidence>
<feature type="transmembrane region" description="Helical" evidence="6">
    <location>
        <begin position="265"/>
        <end position="290"/>
    </location>
</feature>
<comment type="caution">
    <text evidence="8">The sequence shown here is derived from an EMBL/GenBank/DDBJ whole genome shotgun (WGS) entry which is preliminary data.</text>
</comment>
<proteinExistence type="predicted"/>
<dbReference type="InterPro" id="IPR020846">
    <property type="entry name" value="MFS_dom"/>
</dbReference>
<dbReference type="PANTHER" id="PTHR43826:SF3">
    <property type="entry name" value="GLUCOSE-6-PHOSPHATE EXCHANGER SLC37A4"/>
    <property type="match status" value="1"/>
</dbReference>
<keyword evidence="5 6" id="KW-0472">Membrane</keyword>
<dbReference type="SUPFAM" id="SSF103473">
    <property type="entry name" value="MFS general substrate transporter"/>
    <property type="match status" value="1"/>
</dbReference>
<evidence type="ECO:0000256" key="2">
    <source>
        <dbReference type="ARBA" id="ARBA00022448"/>
    </source>
</evidence>
<evidence type="ECO:0000256" key="4">
    <source>
        <dbReference type="ARBA" id="ARBA00022989"/>
    </source>
</evidence>
<feature type="transmembrane region" description="Helical" evidence="6">
    <location>
        <begin position="78"/>
        <end position="99"/>
    </location>
</feature>
<dbReference type="Proteomes" id="UP000746471">
    <property type="component" value="Unassembled WGS sequence"/>
</dbReference>
<name>A0ABS5PU55_9FIRM</name>
<keyword evidence="9" id="KW-1185">Reference proteome</keyword>
<accession>A0ABS5PU55</accession>
<feature type="transmembrane region" description="Helical" evidence="6">
    <location>
        <begin position="423"/>
        <end position="443"/>
    </location>
</feature>
<dbReference type="InterPro" id="IPR011701">
    <property type="entry name" value="MFS"/>
</dbReference>
<dbReference type="Pfam" id="PF07690">
    <property type="entry name" value="MFS_1"/>
    <property type="match status" value="1"/>
</dbReference>
<feature type="domain" description="Major facilitator superfamily (MFS) profile" evidence="7">
    <location>
        <begin position="40"/>
        <end position="448"/>
    </location>
</feature>
<reference evidence="8 9" key="1">
    <citation type="submission" date="2021-05" db="EMBL/GenBank/DDBJ databases">
        <title>Fusibacter ferrireducens sp. nov., an anaerobic, sulfur- and Fe-reducing bacterium isolated from the mangrove sediment.</title>
        <authorList>
            <person name="Qiu D."/>
        </authorList>
    </citation>
    <scope>NUCLEOTIDE SEQUENCE [LARGE SCALE GENOMIC DNA]</scope>
    <source>
        <strain evidence="8 9">DSM 12116</strain>
    </source>
</reference>
<comment type="subcellular location">
    <subcellularLocation>
        <location evidence="1">Cell membrane</location>
        <topology evidence="1">Multi-pass membrane protein</topology>
    </subcellularLocation>
</comment>
<dbReference type="EMBL" id="JAHBCL010000028">
    <property type="protein sequence ID" value="MBS7527929.1"/>
    <property type="molecule type" value="Genomic_DNA"/>
</dbReference>
<keyword evidence="3 6" id="KW-0812">Transmembrane</keyword>
<evidence type="ECO:0000313" key="8">
    <source>
        <dbReference type="EMBL" id="MBS7527929.1"/>
    </source>
</evidence>
<dbReference type="InterPro" id="IPR036259">
    <property type="entry name" value="MFS_trans_sf"/>
</dbReference>
<dbReference type="Gene3D" id="1.20.1250.20">
    <property type="entry name" value="MFS general substrate transporter like domains"/>
    <property type="match status" value="2"/>
</dbReference>
<evidence type="ECO:0000259" key="7">
    <source>
        <dbReference type="PROSITE" id="PS50850"/>
    </source>
</evidence>
<feature type="transmembrane region" description="Helical" evidence="6">
    <location>
        <begin position="38"/>
        <end position="58"/>
    </location>
</feature>
<evidence type="ECO:0000256" key="5">
    <source>
        <dbReference type="ARBA" id="ARBA00023136"/>
    </source>
</evidence>
<organism evidence="8 9">
    <name type="scientific">Fusibacter paucivorans</name>
    <dbReference type="NCBI Taxonomy" id="76009"/>
    <lineage>
        <taxon>Bacteria</taxon>
        <taxon>Bacillati</taxon>
        <taxon>Bacillota</taxon>
        <taxon>Clostridia</taxon>
        <taxon>Eubacteriales</taxon>
        <taxon>Eubacteriales Family XII. Incertae Sedis</taxon>
        <taxon>Fusibacter</taxon>
    </lineage>
</organism>
<feature type="transmembrane region" description="Helical" evidence="6">
    <location>
        <begin position="169"/>
        <end position="186"/>
    </location>
</feature>
<feature type="transmembrane region" description="Helical" evidence="6">
    <location>
        <begin position="302"/>
        <end position="321"/>
    </location>
</feature>
<feature type="transmembrane region" description="Helical" evidence="6">
    <location>
        <begin position="106"/>
        <end position="124"/>
    </location>
</feature>
<keyword evidence="4 6" id="KW-1133">Transmembrane helix</keyword>
<dbReference type="PROSITE" id="PS50850">
    <property type="entry name" value="MFS"/>
    <property type="match status" value="1"/>
</dbReference>
<evidence type="ECO:0000256" key="3">
    <source>
        <dbReference type="ARBA" id="ARBA00022692"/>
    </source>
</evidence>
<gene>
    <name evidence="8" type="ORF">KHM83_14685</name>
</gene>
<feature type="transmembrane region" description="Helical" evidence="6">
    <location>
        <begin position="333"/>
        <end position="351"/>
    </location>
</feature>
<protein>
    <submittedName>
        <fullName evidence="8">MFS transporter</fullName>
    </submittedName>
</protein>
<feature type="transmembrane region" description="Helical" evidence="6">
    <location>
        <begin position="357"/>
        <end position="374"/>
    </location>
</feature>
<keyword evidence="2" id="KW-0813">Transport</keyword>
<sequence>MENTNFSSEQNESYLVKNQGKILNENTGKLKTAPKYRFVVFSLMVLPYLLVYGGLQITSSLGPDIMHTFGFEEGGLSLFSSLGTMTKAILSAIAGGLMVKYGGKRIVLVGLAVSAISGLLYILAPTNFTMLSFVRILQGAGGGMIAACLMSLICVWFPKKERGTAQSALTCFFGLSVSAVTFYIYLCGNAGIVWNRMIGIWLLVGGGVMLVLIAFLYKDIEKKYGVASIDDALEPQDNEVEAVRAIPIQSFKAPEWANVMKFPGFWLTIIMIFFSGACLYGVGFVMPLFLQSIGFDTAGITSVMSLGPLSSIIFALLGGTISDRVFHSKRTEVAMISYFGCAALFMVMFFSGHATSVTMMTVLFFLAYGTLYFSSGPLWCIPAEVVRLKDASKNMGICVMVSGFGGFAMMLVFGILIQYTSAAIGGFFLAFCMVMVAVCAVILKRAYSI</sequence>
<feature type="transmembrane region" description="Helical" evidence="6">
    <location>
        <begin position="136"/>
        <end position="157"/>
    </location>
</feature>
<dbReference type="InterPro" id="IPR051337">
    <property type="entry name" value="OPA_Antiporter"/>
</dbReference>
<dbReference type="RefSeq" id="WP_213237791.1">
    <property type="nucleotide sequence ID" value="NZ_JAHBCL010000028.1"/>
</dbReference>
<evidence type="ECO:0000256" key="6">
    <source>
        <dbReference type="SAM" id="Phobius"/>
    </source>
</evidence>
<dbReference type="PANTHER" id="PTHR43826">
    <property type="entry name" value="GLUCOSE-6-PHOSPHATE EXCHANGER SLC37A4"/>
    <property type="match status" value="1"/>
</dbReference>